<evidence type="ECO:0000313" key="6">
    <source>
        <dbReference type="Proteomes" id="UP000667802"/>
    </source>
</evidence>
<keyword evidence="2" id="KW-0442">Lipid degradation</keyword>
<evidence type="ECO:0000259" key="4">
    <source>
        <dbReference type="Pfam" id="PF07176"/>
    </source>
</evidence>
<keyword evidence="1 5" id="KW-0378">Hydrolase</keyword>
<dbReference type="GO" id="GO:0016042">
    <property type="term" value="P:lipid catabolic process"/>
    <property type="evidence" value="ECO:0007669"/>
    <property type="project" value="UniProtKB-KW"/>
</dbReference>
<evidence type="ECO:0000256" key="3">
    <source>
        <dbReference type="ARBA" id="ARBA00023098"/>
    </source>
</evidence>
<organism evidence="5 6">
    <name type="scientific">Aetokthonos hydrillicola Thurmond2011</name>
    <dbReference type="NCBI Taxonomy" id="2712845"/>
    <lineage>
        <taxon>Bacteria</taxon>
        <taxon>Bacillati</taxon>
        <taxon>Cyanobacteriota</taxon>
        <taxon>Cyanophyceae</taxon>
        <taxon>Nostocales</taxon>
        <taxon>Hapalosiphonaceae</taxon>
        <taxon>Aetokthonos</taxon>
    </lineage>
</organism>
<dbReference type="SUPFAM" id="SSF53474">
    <property type="entry name" value="alpha/beta-Hydrolases"/>
    <property type="match status" value="1"/>
</dbReference>
<evidence type="ECO:0000256" key="2">
    <source>
        <dbReference type="ARBA" id="ARBA00022963"/>
    </source>
</evidence>
<accession>A0AAP5MAV3</accession>
<dbReference type="Pfam" id="PF07176">
    <property type="entry name" value="DUF1400"/>
    <property type="match status" value="1"/>
</dbReference>
<dbReference type="EMBL" id="JAALHA020000018">
    <property type="protein sequence ID" value="MDR9898535.1"/>
    <property type="molecule type" value="Genomic_DNA"/>
</dbReference>
<dbReference type="Pfam" id="PF03403">
    <property type="entry name" value="PAF-AH_p_II"/>
    <property type="match status" value="1"/>
</dbReference>
<proteinExistence type="predicted"/>
<reference evidence="6" key="1">
    <citation type="journal article" date="2021" name="Science">
        <title>Hunting the eagle killer: A cyanobacterial neurotoxin causes vacuolar myelinopathy.</title>
        <authorList>
            <person name="Breinlinger S."/>
            <person name="Phillips T.J."/>
            <person name="Haram B.N."/>
            <person name="Mares J."/>
            <person name="Martinez Yerena J.A."/>
            <person name="Hrouzek P."/>
            <person name="Sobotka R."/>
            <person name="Henderson W.M."/>
            <person name="Schmieder P."/>
            <person name="Williams S.M."/>
            <person name="Lauderdale J.D."/>
            <person name="Wilde H.D."/>
            <person name="Gerrin W."/>
            <person name="Kust A."/>
            <person name="Washington J.W."/>
            <person name="Wagner C."/>
            <person name="Geier B."/>
            <person name="Liebeke M."/>
            <person name="Enke H."/>
            <person name="Niedermeyer T.H.J."/>
            <person name="Wilde S.B."/>
        </authorList>
    </citation>
    <scope>NUCLEOTIDE SEQUENCE [LARGE SCALE GENOMIC DNA]</scope>
    <source>
        <strain evidence="6">Thurmond2011</strain>
    </source>
</reference>
<evidence type="ECO:0000256" key="1">
    <source>
        <dbReference type="ARBA" id="ARBA00022801"/>
    </source>
</evidence>
<dbReference type="Gene3D" id="3.40.50.1820">
    <property type="entry name" value="alpha/beta hydrolase"/>
    <property type="match status" value="1"/>
</dbReference>
<dbReference type="InterPro" id="IPR010802">
    <property type="entry name" value="DUF1400"/>
</dbReference>
<dbReference type="PANTHER" id="PTHR10272:SF13">
    <property type="entry name" value="POLY(ETHYLENE TEREPHTHALATE) HYDROLASE"/>
    <property type="match status" value="1"/>
</dbReference>
<gene>
    <name evidence="5" type="ORF">G7B40_028850</name>
</gene>
<protein>
    <submittedName>
        <fullName evidence="5">Alpha/beta hydrolase</fullName>
    </submittedName>
</protein>
<keyword evidence="6" id="KW-1185">Reference proteome</keyword>
<keyword evidence="3" id="KW-0443">Lipid metabolism</keyword>
<evidence type="ECO:0000313" key="5">
    <source>
        <dbReference type="EMBL" id="MDR9898535.1"/>
    </source>
</evidence>
<dbReference type="Proteomes" id="UP000667802">
    <property type="component" value="Unassembled WGS sequence"/>
</dbReference>
<sequence>MPWSHMQLKTRWIQGLLCSLTLASCWGVGVPASLAAQTVTIRLGPFQQSVAIADLEKFAKTGKLPQRLQFLSPVLKPELRQLLTKHLSVDPSFANKFVTELIRTPQGKQLIESLGVALPGSTVKNLQATLSLALRQINGLSALTFLEAYPQEDVTVDATKAIALVVRFNANFLQSQVIGLLLERESSVTTNTFNNFGFDPSVIGNETVQQQTLTFKDRKRNRVIPVDIYSSRTNSDEPLVVMSHGFGANRQFLHYLALHLASHGITVAAVEHPGSDVTAVSKASDTANLAQLLPANEFINRPKDISFLLNELAKLNAQPGSLKGKLNTEKVTVIGHSLGGYTALALVGGEVNLQQLRQFCKNSLSIGESPGDWLQCAAASLPNKKLHLQDDRVKSAIALNPLVGNLFGKNGLTQVTKPVLILTGTEDSLTPALKHQIEPFSQLQGTKYLLTAIGGTHLSVGEPTSTVSTATTIVKERRGEETKSLRQLTQGVSLAFVEQLTPKAKIYQPFLTSAYAQSFSTPQLPLRLVSELPASIKFWLGWIPDISYQLSQHKR</sequence>
<feature type="domain" description="DUF1400" evidence="4">
    <location>
        <begin position="35"/>
        <end position="157"/>
    </location>
</feature>
<comment type="caution">
    <text evidence="5">The sequence shown here is derived from an EMBL/GenBank/DDBJ whole genome shotgun (WGS) entry which is preliminary data.</text>
</comment>
<dbReference type="AlphaFoldDB" id="A0AAP5MAV3"/>
<dbReference type="GO" id="GO:0003847">
    <property type="term" value="F:1-alkyl-2-acetylglycerophosphocholine esterase activity"/>
    <property type="evidence" value="ECO:0007669"/>
    <property type="project" value="TreeGrafter"/>
</dbReference>
<name>A0AAP5MAV3_9CYAN</name>
<dbReference type="InterPro" id="IPR029058">
    <property type="entry name" value="AB_hydrolase_fold"/>
</dbReference>
<dbReference type="PANTHER" id="PTHR10272">
    <property type="entry name" value="PLATELET-ACTIVATING FACTOR ACETYLHYDROLASE"/>
    <property type="match status" value="1"/>
</dbReference>